<dbReference type="OrthoDB" id="62853at2759"/>
<evidence type="ECO:0000313" key="3">
    <source>
        <dbReference type="Proteomes" id="UP000035740"/>
    </source>
</evidence>
<dbReference type="EMBL" id="KQ130150">
    <property type="protein sequence ID" value="KMS64500.1"/>
    <property type="molecule type" value="Genomic_DNA"/>
</dbReference>
<dbReference type="Gramene" id="KMS64500">
    <property type="protein sequence ID" value="KMS64500"/>
    <property type="gene ID" value="BVRB_019650"/>
</dbReference>
<feature type="compositionally biased region" description="Polar residues" evidence="1">
    <location>
        <begin position="46"/>
        <end position="58"/>
    </location>
</feature>
<sequence>KDLPLAPTAGLGVMSPSGLQALESSDVVMASSGDVHDKVQDRHISVITSSNAGTPGEQSSERSDRPENKLKRKKIDG</sequence>
<evidence type="ECO:0000313" key="2">
    <source>
        <dbReference type="EMBL" id="KMS64500.1"/>
    </source>
</evidence>
<reference evidence="2 3" key="1">
    <citation type="journal article" date="2014" name="Nature">
        <title>The genome of the recently domesticated crop plant sugar beet (Beta vulgaris).</title>
        <authorList>
            <person name="Dohm J.C."/>
            <person name="Minoche A.E."/>
            <person name="Holtgrawe D."/>
            <person name="Capella-Gutierrez S."/>
            <person name="Zakrzewski F."/>
            <person name="Tafer H."/>
            <person name="Rupp O."/>
            <person name="Sorensen T.R."/>
            <person name="Stracke R."/>
            <person name="Reinhardt R."/>
            <person name="Goesmann A."/>
            <person name="Kraft T."/>
            <person name="Schulz B."/>
            <person name="Stadler P.F."/>
            <person name="Schmidt T."/>
            <person name="Gabaldon T."/>
            <person name="Lehrach H."/>
            <person name="Weisshaar B."/>
            <person name="Himmelbauer H."/>
        </authorList>
    </citation>
    <scope>NUCLEOTIDE SEQUENCE [LARGE SCALE GENOMIC DNA]</scope>
    <source>
        <tissue evidence="2">Taproot</tissue>
    </source>
</reference>
<proteinExistence type="predicted"/>
<name>A0A0J8BF97_BETVV</name>
<dbReference type="AlphaFoldDB" id="A0A0J8BF97"/>
<organism evidence="2 3">
    <name type="scientific">Beta vulgaris subsp. vulgaris</name>
    <name type="common">Beet</name>
    <dbReference type="NCBI Taxonomy" id="3555"/>
    <lineage>
        <taxon>Eukaryota</taxon>
        <taxon>Viridiplantae</taxon>
        <taxon>Streptophyta</taxon>
        <taxon>Embryophyta</taxon>
        <taxon>Tracheophyta</taxon>
        <taxon>Spermatophyta</taxon>
        <taxon>Magnoliopsida</taxon>
        <taxon>eudicotyledons</taxon>
        <taxon>Gunneridae</taxon>
        <taxon>Pentapetalae</taxon>
        <taxon>Caryophyllales</taxon>
        <taxon>Chenopodiaceae</taxon>
        <taxon>Betoideae</taxon>
        <taxon>Beta</taxon>
    </lineage>
</organism>
<accession>A0A0J8BF97</accession>
<feature type="compositionally biased region" description="Basic and acidic residues" evidence="1">
    <location>
        <begin position="59"/>
        <end position="77"/>
    </location>
</feature>
<keyword evidence="3" id="KW-1185">Reference proteome</keyword>
<dbReference type="Proteomes" id="UP000035740">
    <property type="component" value="Unassembled WGS sequence"/>
</dbReference>
<protein>
    <submittedName>
        <fullName evidence="2">Uncharacterized protein</fullName>
    </submittedName>
</protein>
<gene>
    <name evidence="2" type="ORF">BVRB_019650</name>
</gene>
<feature type="non-terminal residue" evidence="2">
    <location>
        <position position="1"/>
    </location>
</feature>
<evidence type="ECO:0000256" key="1">
    <source>
        <dbReference type="SAM" id="MobiDB-lite"/>
    </source>
</evidence>
<feature type="region of interest" description="Disordered" evidence="1">
    <location>
        <begin position="46"/>
        <end position="77"/>
    </location>
</feature>